<evidence type="ECO:0000313" key="6">
    <source>
        <dbReference type="Proteomes" id="UP000183685"/>
    </source>
</evidence>
<dbReference type="SMART" id="SM00342">
    <property type="entry name" value="HTH_ARAC"/>
    <property type="match status" value="1"/>
</dbReference>
<evidence type="ECO:0000256" key="1">
    <source>
        <dbReference type="ARBA" id="ARBA00023015"/>
    </source>
</evidence>
<dbReference type="RefSeq" id="WP_068306270.1">
    <property type="nucleotide sequence ID" value="NZ_FNAK01000002.1"/>
</dbReference>
<keyword evidence="2 5" id="KW-0238">DNA-binding</keyword>
<dbReference type="SUPFAM" id="SSF51182">
    <property type="entry name" value="RmlC-like cupins"/>
    <property type="match status" value="1"/>
</dbReference>
<feature type="domain" description="HTH araC/xylS-type" evidence="4">
    <location>
        <begin position="112"/>
        <end position="209"/>
    </location>
</feature>
<dbReference type="InterPro" id="IPR009057">
    <property type="entry name" value="Homeodomain-like_sf"/>
</dbReference>
<keyword evidence="1" id="KW-0805">Transcription regulation</keyword>
<reference evidence="5 6" key="1">
    <citation type="submission" date="2016-10" db="EMBL/GenBank/DDBJ databases">
        <authorList>
            <person name="de Groot N.N."/>
        </authorList>
    </citation>
    <scope>NUCLEOTIDE SEQUENCE [LARGE SCALE GENOMIC DNA]</scope>
    <source>
        <strain evidence="5 6">CGMCC 1.9109</strain>
    </source>
</reference>
<dbReference type="OrthoDB" id="5295226at2"/>
<evidence type="ECO:0000256" key="2">
    <source>
        <dbReference type="ARBA" id="ARBA00023125"/>
    </source>
</evidence>
<dbReference type="AlphaFoldDB" id="A0A1G6WKL5"/>
<dbReference type="STRING" id="637679.GCA_001550055_02856"/>
<sequence length="220" mass="23917">MSWHGKLLLAQGWAHYHGPAGDTTFHAHYPIQLVFSESGEATVTLDDRQMVGRFLHIPSNAKHMLAPSQQPLDLLYIEPTLLAGHEAESRALSEWLSALRQRKATVDDPRLIRALGAIDGALGGKITQDMIARAAGMSKSSFTKLFRAIIGMPLRRYVLWRRLSVAVAEIGAGADATAAAHKAGFSDSAHFSRTMRETFGVSPTDSVLKIQMTVAETSAV</sequence>
<evidence type="ECO:0000259" key="4">
    <source>
        <dbReference type="PROSITE" id="PS01124"/>
    </source>
</evidence>
<dbReference type="Gene3D" id="1.10.10.60">
    <property type="entry name" value="Homeodomain-like"/>
    <property type="match status" value="1"/>
</dbReference>
<dbReference type="GO" id="GO:0003700">
    <property type="term" value="F:DNA-binding transcription factor activity"/>
    <property type="evidence" value="ECO:0007669"/>
    <property type="project" value="InterPro"/>
</dbReference>
<protein>
    <submittedName>
        <fullName evidence="5">AraC-type DNA-binding protein</fullName>
    </submittedName>
</protein>
<dbReference type="Pfam" id="PF12833">
    <property type="entry name" value="HTH_18"/>
    <property type="match status" value="1"/>
</dbReference>
<keyword evidence="3" id="KW-0804">Transcription</keyword>
<dbReference type="PANTHER" id="PTHR46796">
    <property type="entry name" value="HTH-TYPE TRANSCRIPTIONAL ACTIVATOR RHAS-RELATED"/>
    <property type="match status" value="1"/>
</dbReference>
<dbReference type="InterPro" id="IPR050204">
    <property type="entry name" value="AraC_XylS_family_regulators"/>
</dbReference>
<evidence type="ECO:0000256" key="3">
    <source>
        <dbReference type="ARBA" id="ARBA00023163"/>
    </source>
</evidence>
<dbReference type="GO" id="GO:0043565">
    <property type="term" value="F:sequence-specific DNA binding"/>
    <property type="evidence" value="ECO:0007669"/>
    <property type="project" value="InterPro"/>
</dbReference>
<name>A0A1G6WKL5_9PROT</name>
<dbReference type="InterPro" id="IPR018060">
    <property type="entry name" value="HTH_AraC"/>
</dbReference>
<dbReference type="EMBL" id="FNAK01000002">
    <property type="protein sequence ID" value="SDD66329.1"/>
    <property type="molecule type" value="Genomic_DNA"/>
</dbReference>
<evidence type="ECO:0000313" key="5">
    <source>
        <dbReference type="EMBL" id="SDD66329.1"/>
    </source>
</evidence>
<proteinExistence type="predicted"/>
<gene>
    <name evidence="5" type="ORF">SAMN04488071_1140</name>
</gene>
<accession>A0A1G6WKL5</accession>
<dbReference type="InterPro" id="IPR011051">
    <property type="entry name" value="RmlC_Cupin_sf"/>
</dbReference>
<organism evidence="5 6">
    <name type="scientific">Kordiimonas lacus</name>
    <dbReference type="NCBI Taxonomy" id="637679"/>
    <lineage>
        <taxon>Bacteria</taxon>
        <taxon>Pseudomonadati</taxon>
        <taxon>Pseudomonadota</taxon>
        <taxon>Alphaproteobacteria</taxon>
        <taxon>Kordiimonadales</taxon>
        <taxon>Kordiimonadaceae</taxon>
        <taxon>Kordiimonas</taxon>
    </lineage>
</organism>
<dbReference type="SUPFAM" id="SSF46689">
    <property type="entry name" value="Homeodomain-like"/>
    <property type="match status" value="1"/>
</dbReference>
<keyword evidence="6" id="KW-1185">Reference proteome</keyword>
<dbReference type="Proteomes" id="UP000183685">
    <property type="component" value="Unassembled WGS sequence"/>
</dbReference>
<dbReference type="PROSITE" id="PS01124">
    <property type="entry name" value="HTH_ARAC_FAMILY_2"/>
    <property type="match status" value="1"/>
</dbReference>